<reference evidence="2 3" key="1">
    <citation type="submission" date="2016-12" db="EMBL/GenBank/DDBJ databases">
        <title>Analysis of the Molecular Diversity Among Cronobacter Species Isolated from Filth Flies Using a Pan Genomic DNA Microarray.</title>
        <authorList>
            <person name="Pava-Ripoll M."/>
            <person name="Tall B."/>
            <person name="Farber J."/>
            <person name="Fanning S."/>
            <person name="Lehner A."/>
            <person name="Stephan R."/>
            <person name="Pagotto F."/>
            <person name="Iverson C."/>
            <person name="Ziobro G."/>
            <person name="Miller A."/>
            <person name="Pearson R."/>
            <person name="Yan Q."/>
            <person name="Kim M."/>
            <person name="Jeong S."/>
            <person name="Park J."/>
            <person name="Jun S."/>
            <person name="Choi H."/>
            <person name="Chung T."/>
            <person name="Yoo Y."/>
            <person name="Park E."/>
            <person name="Hwang S."/>
            <person name="Lee B."/>
            <person name="Sathyamoorthy V."/>
            <person name="Carter L."/>
            <person name="Mammel M."/>
            <person name="Jackson S."/>
            <person name="Kothary M."/>
            <person name="Patel I."/>
            <person name="Grim C."/>
            <person name="Gopinath G."/>
            <person name="Gangiredla J."/>
            <person name="Chase H."/>
        </authorList>
    </citation>
    <scope>NUCLEOTIDE SEQUENCE [LARGE SCALE GENOMIC DNA]</scope>
    <source>
        <strain evidence="2 3">MOD1-Md1s</strain>
    </source>
</reference>
<dbReference type="Proteomes" id="UP000244378">
    <property type="component" value="Unassembled WGS sequence"/>
</dbReference>
<evidence type="ECO:0000313" key="2">
    <source>
        <dbReference type="EMBL" id="PUX15452.1"/>
    </source>
</evidence>
<feature type="compositionally biased region" description="Basic residues" evidence="1">
    <location>
        <begin position="113"/>
        <end position="124"/>
    </location>
</feature>
<dbReference type="EMBL" id="MSAE01000014">
    <property type="protein sequence ID" value="PUX15452.1"/>
    <property type="molecule type" value="Genomic_DNA"/>
</dbReference>
<proteinExistence type="predicted"/>
<evidence type="ECO:0000313" key="3">
    <source>
        <dbReference type="Proteomes" id="UP000244378"/>
    </source>
</evidence>
<feature type="region of interest" description="Disordered" evidence="1">
    <location>
        <begin position="72"/>
        <end position="124"/>
    </location>
</feature>
<organism evidence="2 3">
    <name type="scientific">Cronobacter muytjensii</name>
    <dbReference type="NCBI Taxonomy" id="413501"/>
    <lineage>
        <taxon>Bacteria</taxon>
        <taxon>Pseudomonadati</taxon>
        <taxon>Pseudomonadota</taxon>
        <taxon>Gammaproteobacteria</taxon>
        <taxon>Enterobacterales</taxon>
        <taxon>Enterobacteriaceae</taxon>
        <taxon>Cronobacter</taxon>
    </lineage>
</organism>
<sequence length="124" mass="13933">MRLFLADFLPFASFSIIISSLDESRAAISPDISFCRFCDLNCSTTNMDCTTLNPSARPPASRLYFKNAAKFGGQGKVSEETSRERNPKDDQNRPHYCDAGPPDRRREICTGRRAPRRSGAVRRV</sequence>
<gene>
    <name evidence="2" type="ORF">AUN14_08140</name>
</gene>
<dbReference type="AlphaFoldDB" id="A0A2T7AUJ5"/>
<feature type="compositionally biased region" description="Basic and acidic residues" evidence="1">
    <location>
        <begin position="77"/>
        <end position="110"/>
    </location>
</feature>
<evidence type="ECO:0000256" key="1">
    <source>
        <dbReference type="SAM" id="MobiDB-lite"/>
    </source>
</evidence>
<accession>A0A2T7AUJ5</accession>
<comment type="caution">
    <text evidence="2">The sequence shown here is derived from an EMBL/GenBank/DDBJ whole genome shotgun (WGS) entry which is preliminary data.</text>
</comment>
<name>A0A2T7AUJ5_9ENTR</name>
<protein>
    <submittedName>
        <fullName evidence="2">Uncharacterized protein</fullName>
    </submittedName>
</protein>